<dbReference type="PANTHER" id="PTHR21315:SF2">
    <property type="entry name" value="APRATAXIN AND PNK-LIKE FACTOR"/>
    <property type="match status" value="1"/>
</dbReference>
<evidence type="ECO:0000313" key="3">
    <source>
        <dbReference type="EMBL" id="KAK5647514.1"/>
    </source>
</evidence>
<dbReference type="GO" id="GO:0035861">
    <property type="term" value="C:site of double-strand break"/>
    <property type="evidence" value="ECO:0007669"/>
    <property type="project" value="TreeGrafter"/>
</dbReference>
<feature type="compositionally biased region" description="Basic and acidic residues" evidence="1">
    <location>
        <begin position="174"/>
        <end position="211"/>
    </location>
</feature>
<dbReference type="Gene3D" id="2.60.200.20">
    <property type="match status" value="1"/>
</dbReference>
<dbReference type="EMBL" id="JAVRBK010000002">
    <property type="protein sequence ID" value="KAK5647514.1"/>
    <property type="molecule type" value="Genomic_DNA"/>
</dbReference>
<dbReference type="InterPro" id="IPR019406">
    <property type="entry name" value="APLF_PBZ"/>
</dbReference>
<dbReference type="InterPro" id="IPR008984">
    <property type="entry name" value="SMAD_FHA_dom_sf"/>
</dbReference>
<keyword evidence="4" id="KW-1185">Reference proteome</keyword>
<dbReference type="Pfam" id="PF10283">
    <property type="entry name" value="zf-CCHH"/>
    <property type="match status" value="2"/>
</dbReference>
<dbReference type="PANTHER" id="PTHR21315">
    <property type="entry name" value="APRATAXIN AND PNK-LIKE FACTOR-RELATED"/>
    <property type="match status" value="1"/>
</dbReference>
<dbReference type="GO" id="GO:0005634">
    <property type="term" value="C:nucleus"/>
    <property type="evidence" value="ECO:0007669"/>
    <property type="project" value="TreeGrafter"/>
</dbReference>
<sequence>MISIEIFKLDSDDNPISTLKLGEHILGRGALLECDDRRVSRNHGVITIADNKASITSTHQNPCFYIFANSKAITILPKDSPVDISDGDKFALLADQFWFKIKLKRDDTELPCTNLPENNDTEAEITNEDKSKAETLKRHCEDESSNENKKFKTFNNTEILPNLNVDEQLHGCTHEEVRSESDTKDKLVNGERNELKEESAQIEKSEEKVVDETTNNAIEPEGTASTSSKKRPFRDYCVYGMQCYRKSAAHLADFSHPGDSDYESDPNDQRPVCDYGPACYRKNKQHRQAYKHPRDMDVDNLKKPVGMRKKLQARNCCNCCNCNPSKKPDYESDYGGT</sequence>
<dbReference type="GO" id="GO:0008408">
    <property type="term" value="F:3'-5' exonuclease activity"/>
    <property type="evidence" value="ECO:0007669"/>
    <property type="project" value="InterPro"/>
</dbReference>
<gene>
    <name evidence="3" type="ORF">RI129_002406</name>
</gene>
<comment type="caution">
    <text evidence="3">The sequence shown here is derived from an EMBL/GenBank/DDBJ whole genome shotgun (WGS) entry which is preliminary data.</text>
</comment>
<organism evidence="3 4">
    <name type="scientific">Pyrocoelia pectoralis</name>
    <dbReference type="NCBI Taxonomy" id="417401"/>
    <lineage>
        <taxon>Eukaryota</taxon>
        <taxon>Metazoa</taxon>
        <taxon>Ecdysozoa</taxon>
        <taxon>Arthropoda</taxon>
        <taxon>Hexapoda</taxon>
        <taxon>Insecta</taxon>
        <taxon>Pterygota</taxon>
        <taxon>Neoptera</taxon>
        <taxon>Endopterygota</taxon>
        <taxon>Coleoptera</taxon>
        <taxon>Polyphaga</taxon>
        <taxon>Elateriformia</taxon>
        <taxon>Elateroidea</taxon>
        <taxon>Lampyridae</taxon>
        <taxon>Lampyrinae</taxon>
        <taxon>Pyrocoelia</taxon>
    </lineage>
</organism>
<evidence type="ECO:0000259" key="2">
    <source>
        <dbReference type="Pfam" id="PF10283"/>
    </source>
</evidence>
<dbReference type="AlphaFoldDB" id="A0AAN7VIW8"/>
<accession>A0AAN7VIW8</accession>
<feature type="domain" description="PBZ-type" evidence="2">
    <location>
        <begin position="270"/>
        <end position="295"/>
    </location>
</feature>
<evidence type="ECO:0000313" key="4">
    <source>
        <dbReference type="Proteomes" id="UP001329430"/>
    </source>
</evidence>
<feature type="region of interest" description="Disordered" evidence="1">
    <location>
        <begin position="174"/>
        <end position="229"/>
    </location>
</feature>
<dbReference type="Proteomes" id="UP001329430">
    <property type="component" value="Chromosome 2"/>
</dbReference>
<feature type="domain" description="PBZ-type" evidence="2">
    <location>
        <begin position="236"/>
        <end position="259"/>
    </location>
</feature>
<feature type="compositionally biased region" description="Polar residues" evidence="1">
    <location>
        <begin position="212"/>
        <end position="227"/>
    </location>
</feature>
<dbReference type="InterPro" id="IPR039253">
    <property type="entry name" value="APLF"/>
</dbReference>
<dbReference type="GO" id="GO:0006302">
    <property type="term" value="P:double-strand break repair"/>
    <property type="evidence" value="ECO:0007669"/>
    <property type="project" value="InterPro"/>
</dbReference>
<dbReference type="GO" id="GO:0003906">
    <property type="term" value="F:DNA-(apurinic or apyrimidinic site) endonuclease activity"/>
    <property type="evidence" value="ECO:0007669"/>
    <property type="project" value="InterPro"/>
</dbReference>
<dbReference type="SUPFAM" id="SSF49879">
    <property type="entry name" value="SMAD/FHA domain"/>
    <property type="match status" value="1"/>
</dbReference>
<reference evidence="3 4" key="1">
    <citation type="journal article" date="2024" name="Insects">
        <title>An Improved Chromosome-Level Genome Assembly of the Firefly Pyrocoelia pectoralis.</title>
        <authorList>
            <person name="Fu X."/>
            <person name="Meyer-Rochow V.B."/>
            <person name="Ballantyne L."/>
            <person name="Zhu X."/>
        </authorList>
    </citation>
    <scope>NUCLEOTIDE SEQUENCE [LARGE SCALE GENOMIC DNA]</scope>
    <source>
        <strain evidence="3">XCY_ONT2</strain>
    </source>
</reference>
<evidence type="ECO:0000256" key="1">
    <source>
        <dbReference type="SAM" id="MobiDB-lite"/>
    </source>
</evidence>
<name>A0AAN7VIW8_9COLE</name>
<protein>
    <recommendedName>
        <fullName evidence="2">PBZ-type domain-containing protein</fullName>
    </recommendedName>
</protein>
<proteinExistence type="predicted"/>